<accession>A0AAD3X2Q6</accession>
<keyword evidence="1" id="KW-0472">Membrane</keyword>
<keyword evidence="1" id="KW-0812">Transmembrane</keyword>
<feature type="transmembrane region" description="Helical" evidence="1">
    <location>
        <begin position="95"/>
        <end position="119"/>
    </location>
</feature>
<comment type="caution">
    <text evidence="2">The sequence shown here is derived from an EMBL/GenBank/DDBJ whole genome shotgun (WGS) entry which is preliminary data.</text>
</comment>
<reference evidence="2 3" key="1">
    <citation type="submission" date="2019-09" db="EMBL/GenBank/DDBJ databases">
        <title>Whole genome sequencing of Microbacterium maritypicum.</title>
        <authorList>
            <person name="Lenchi N."/>
        </authorList>
    </citation>
    <scope>NUCLEOTIDE SEQUENCE [LARGE SCALE GENOMIC DNA]</scope>
    <source>
        <strain evidence="2 3">DSM 12512</strain>
    </source>
</reference>
<dbReference type="AlphaFoldDB" id="A0AAD3X2Q6"/>
<name>A0AAD3X2Q6_MICMQ</name>
<dbReference type="Proteomes" id="UP000436027">
    <property type="component" value="Unassembled WGS sequence"/>
</dbReference>
<dbReference type="EMBL" id="WAAQ01000001">
    <property type="protein sequence ID" value="KAB1886157.1"/>
    <property type="molecule type" value="Genomic_DNA"/>
</dbReference>
<dbReference type="RefSeq" id="WP_151485729.1">
    <property type="nucleotide sequence ID" value="NZ_BAAAIN010000002.1"/>
</dbReference>
<feature type="transmembrane region" description="Helical" evidence="1">
    <location>
        <begin position="139"/>
        <end position="160"/>
    </location>
</feature>
<keyword evidence="1" id="KW-1133">Transmembrane helix</keyword>
<feature type="transmembrane region" description="Helical" evidence="1">
    <location>
        <begin position="12"/>
        <end position="37"/>
    </location>
</feature>
<sequence length="169" mass="17274">MTRMQRRTMRTQTLWISIVGVLAVTIYAALAAVQILVWTPLASAPGLTLDQIRAELSGAGESLNAPTAIMILGVGVVLALALAVIVMTSRAVPMIAAAGFLSLLMLGAPGFFIASFGPGMALADTFMISAGIYLPGVRAFYITSASAAALLVLGGVVAVLRARSAPATA</sequence>
<evidence type="ECO:0000313" key="3">
    <source>
        <dbReference type="Proteomes" id="UP000436027"/>
    </source>
</evidence>
<proteinExistence type="predicted"/>
<gene>
    <name evidence="2" type="ORF">F6W70_01465</name>
</gene>
<protein>
    <submittedName>
        <fullName evidence="2">Uncharacterized protein</fullName>
    </submittedName>
</protein>
<evidence type="ECO:0000313" key="2">
    <source>
        <dbReference type="EMBL" id="KAB1886157.1"/>
    </source>
</evidence>
<feature type="transmembrane region" description="Helical" evidence="1">
    <location>
        <begin position="68"/>
        <end position="88"/>
    </location>
</feature>
<evidence type="ECO:0000256" key="1">
    <source>
        <dbReference type="SAM" id="Phobius"/>
    </source>
</evidence>
<organism evidence="2 3">
    <name type="scientific">Microbacterium maritypicum</name>
    <name type="common">Microbacterium liquefaciens</name>
    <dbReference type="NCBI Taxonomy" id="33918"/>
    <lineage>
        <taxon>Bacteria</taxon>
        <taxon>Bacillati</taxon>
        <taxon>Actinomycetota</taxon>
        <taxon>Actinomycetes</taxon>
        <taxon>Micrococcales</taxon>
        <taxon>Microbacteriaceae</taxon>
        <taxon>Microbacterium</taxon>
    </lineage>
</organism>